<dbReference type="InterPro" id="IPR011545">
    <property type="entry name" value="DEAD/DEAH_box_helicase_dom"/>
</dbReference>
<sequence length="754" mass="84797">MSRRGPLLPLGRLSRNGFKSDPFDTRGYYKQDCRSHADEGHQTPNLTRTAAVRIHAMLQHALAKNFGISQLNKIQESCYMSIVSGKDTTVHAPVGTGKTLSYLLPIINNIYNIHDMLEHLLLSKDSTGPHGNHQSAILQKSLSWTRRVPHALLPQEFTHFKQDQQNLQRDGEGIMKNEIEKSTMEKLVDVCTSLDPRQLAQSRYMLPRIPHTIWRRKSKNAVYRSLMKNPLGSVRCTVIVVPTKDLVAQVLGDVQSLDIMGRVTVQTLTTIHHAPPLNVKGIAQDELAKIPESQPFYPTMHAAVIEARNATPPSALQLSESQQPKVGILSAQDEREMLEKVPVVETVTKEIELVTIGGGRRRVLPSRAPASTQMQRYGLDGLTVDKVEYVRHPVLEHPNIQWGSVDLVVTTPHLFFNDIYASTQRGLGPVCVVFDEIDSLLENNASRACVMEIVSRLRPRPLTFNPLIHNFKRPQKRVAPCQFIHVASTMNFGGPQTCGSMLSERFNTANFICDEKIHDIQGLDWDLIDVGCIKGMEFSTRLKALLKLLPTVPACKILIYLGNLKDLWTLYAYFKEHKWPVMAIHSRSTLATRLSLLRCMHDSLNETAPKANILLATDLCSRGIRIPNVQHIVHLHMPTNAATFLHRIKNSSAKITCMVGNGDWDLVEQLVHCFQNAKATSQLLSRKRSFKRRLYGRNSGFKSTKSDSAACTPCDVVVDTKNPAPPIPAPCSRRYNRIPLKDRIHEFENVYKIT</sequence>
<comment type="caution">
    <text evidence="7">The sequence shown here is derived from an EMBL/GenBank/DDBJ whole genome shotgun (WGS) entry which is preliminary data.</text>
</comment>
<evidence type="ECO:0000256" key="1">
    <source>
        <dbReference type="ARBA" id="ARBA00022741"/>
    </source>
</evidence>
<comment type="catalytic activity">
    <reaction evidence="5">
        <text>ATP + H2O = ADP + phosphate + H(+)</text>
        <dbReference type="Rhea" id="RHEA:13065"/>
        <dbReference type="ChEBI" id="CHEBI:15377"/>
        <dbReference type="ChEBI" id="CHEBI:15378"/>
        <dbReference type="ChEBI" id="CHEBI:30616"/>
        <dbReference type="ChEBI" id="CHEBI:43474"/>
        <dbReference type="ChEBI" id="CHEBI:456216"/>
        <dbReference type="EC" id="3.6.4.13"/>
    </reaction>
</comment>
<evidence type="ECO:0000256" key="5">
    <source>
        <dbReference type="RuleBase" id="RU365068"/>
    </source>
</evidence>
<dbReference type="InterPro" id="IPR001650">
    <property type="entry name" value="Helicase_C-like"/>
</dbReference>
<reference evidence="7" key="1">
    <citation type="journal article" date="2023" name="Nat. Microbiol.">
        <title>Babesia duncani multi-omics identifies virulence factors and drug targets.</title>
        <authorList>
            <person name="Singh P."/>
            <person name="Lonardi S."/>
            <person name="Liang Q."/>
            <person name="Vydyam P."/>
            <person name="Khabirova E."/>
            <person name="Fang T."/>
            <person name="Gihaz S."/>
            <person name="Thekkiniath J."/>
            <person name="Munshi M."/>
            <person name="Abel S."/>
            <person name="Ciampossin L."/>
            <person name="Batugedara G."/>
            <person name="Gupta M."/>
            <person name="Lu X.M."/>
            <person name="Lenz T."/>
            <person name="Chakravarty S."/>
            <person name="Cornillot E."/>
            <person name="Hu Y."/>
            <person name="Ma W."/>
            <person name="Gonzalez L.M."/>
            <person name="Sanchez S."/>
            <person name="Estrada K."/>
            <person name="Sanchez-Flores A."/>
            <person name="Montero E."/>
            <person name="Harb O.S."/>
            <person name="Le Roch K.G."/>
            <person name="Mamoun C.B."/>
        </authorList>
    </citation>
    <scope>NUCLEOTIDE SEQUENCE</scope>
    <source>
        <strain evidence="7">WA1</strain>
    </source>
</reference>
<gene>
    <name evidence="7" type="ORF">BdWA1_001734</name>
</gene>
<dbReference type="Pfam" id="PF00271">
    <property type="entry name" value="Helicase_C"/>
    <property type="match status" value="1"/>
</dbReference>
<feature type="domain" description="Helicase C-terminal" evidence="6">
    <location>
        <begin position="541"/>
        <end position="689"/>
    </location>
</feature>
<dbReference type="EC" id="3.6.4.13" evidence="5"/>
<dbReference type="PROSITE" id="PS51194">
    <property type="entry name" value="HELICASE_CTER"/>
    <property type="match status" value="1"/>
</dbReference>
<dbReference type="KEGG" id="bdw:94336032"/>
<dbReference type="GeneID" id="94336032"/>
<dbReference type="GO" id="GO:0005524">
    <property type="term" value="F:ATP binding"/>
    <property type="evidence" value="ECO:0007669"/>
    <property type="project" value="UniProtKB-UniRule"/>
</dbReference>
<accession>A0AAD9PL67</accession>
<evidence type="ECO:0000313" key="8">
    <source>
        <dbReference type="Proteomes" id="UP001214638"/>
    </source>
</evidence>
<keyword evidence="5" id="KW-0347">Helicase</keyword>
<dbReference type="SUPFAM" id="SSF52540">
    <property type="entry name" value="P-loop containing nucleoside triphosphate hydrolases"/>
    <property type="match status" value="2"/>
</dbReference>
<evidence type="ECO:0000256" key="3">
    <source>
        <dbReference type="ARBA" id="ARBA00022840"/>
    </source>
</evidence>
<dbReference type="GO" id="GO:0003723">
    <property type="term" value="F:RNA binding"/>
    <property type="evidence" value="ECO:0007669"/>
    <property type="project" value="UniProtKB-UniRule"/>
</dbReference>
<keyword evidence="8" id="KW-1185">Reference proteome</keyword>
<evidence type="ECO:0000256" key="2">
    <source>
        <dbReference type="ARBA" id="ARBA00022801"/>
    </source>
</evidence>
<dbReference type="Proteomes" id="UP001214638">
    <property type="component" value="Unassembled WGS sequence"/>
</dbReference>
<dbReference type="GO" id="GO:0016787">
    <property type="term" value="F:hydrolase activity"/>
    <property type="evidence" value="ECO:0007669"/>
    <property type="project" value="UniProtKB-KW"/>
</dbReference>
<comment type="domain">
    <text evidence="5">The Q motif is unique to and characteristic of the DEAD box family of RNA helicases and controls ATP binding and hydrolysis.</text>
</comment>
<dbReference type="InterPro" id="IPR027417">
    <property type="entry name" value="P-loop_NTPase"/>
</dbReference>
<keyword evidence="4 5" id="KW-0694">RNA-binding</keyword>
<keyword evidence="1 5" id="KW-0547">Nucleotide-binding</keyword>
<dbReference type="GO" id="GO:0003724">
    <property type="term" value="F:RNA helicase activity"/>
    <property type="evidence" value="ECO:0007669"/>
    <property type="project" value="UniProtKB-EC"/>
</dbReference>
<proteinExistence type="inferred from homology"/>
<dbReference type="SMART" id="SM00490">
    <property type="entry name" value="HELICc"/>
    <property type="match status" value="1"/>
</dbReference>
<dbReference type="InterPro" id="IPR014001">
    <property type="entry name" value="Helicase_ATP-bd"/>
</dbReference>
<comment type="function">
    <text evidence="5">RNA helicase.</text>
</comment>
<dbReference type="EMBL" id="JALLKP010000002">
    <property type="protein sequence ID" value="KAK2196487.1"/>
    <property type="molecule type" value="Genomic_DNA"/>
</dbReference>
<keyword evidence="2 5" id="KW-0378">Hydrolase</keyword>
<protein>
    <recommendedName>
        <fullName evidence="5">ATP-dependent RNA helicase</fullName>
        <ecNumber evidence="5">3.6.4.13</ecNumber>
    </recommendedName>
</protein>
<dbReference type="Gene3D" id="3.40.50.300">
    <property type="entry name" value="P-loop containing nucleotide triphosphate hydrolases"/>
    <property type="match status" value="2"/>
</dbReference>
<evidence type="ECO:0000259" key="6">
    <source>
        <dbReference type="PROSITE" id="PS51194"/>
    </source>
</evidence>
<dbReference type="RefSeq" id="XP_067803329.1">
    <property type="nucleotide sequence ID" value="XM_067946765.1"/>
</dbReference>
<dbReference type="PANTHER" id="PTHR24031">
    <property type="entry name" value="RNA HELICASE"/>
    <property type="match status" value="1"/>
</dbReference>
<evidence type="ECO:0000256" key="4">
    <source>
        <dbReference type="ARBA" id="ARBA00022884"/>
    </source>
</evidence>
<dbReference type="AlphaFoldDB" id="A0AAD9PL67"/>
<name>A0AAD9PL67_9APIC</name>
<comment type="similarity">
    <text evidence="5">Belongs to the DEAD box helicase family.</text>
</comment>
<keyword evidence="3 5" id="KW-0067">ATP-binding</keyword>
<organism evidence="7 8">
    <name type="scientific">Babesia duncani</name>
    <dbReference type="NCBI Taxonomy" id="323732"/>
    <lineage>
        <taxon>Eukaryota</taxon>
        <taxon>Sar</taxon>
        <taxon>Alveolata</taxon>
        <taxon>Apicomplexa</taxon>
        <taxon>Aconoidasida</taxon>
        <taxon>Piroplasmida</taxon>
        <taxon>Babesiidae</taxon>
        <taxon>Babesia</taxon>
    </lineage>
</organism>
<dbReference type="Pfam" id="PF00270">
    <property type="entry name" value="DEAD"/>
    <property type="match status" value="1"/>
</dbReference>
<evidence type="ECO:0000313" key="7">
    <source>
        <dbReference type="EMBL" id="KAK2196487.1"/>
    </source>
</evidence>
<dbReference type="SMART" id="SM00487">
    <property type="entry name" value="DEXDc"/>
    <property type="match status" value="1"/>
</dbReference>